<sequence length="129" mass="15624">MNFYKVKVDKFLGTSFKEINKKAQLEYNKIKTKTKRRPYTRSTYFNKSKIFLGLFWSHLYEKKTWGDRERRLSFFPCAIELIKNSKIDPESREDSNKKSDILHRFYGITGKNEKFCVQIKENKKTNEKY</sequence>
<evidence type="ECO:0000313" key="1">
    <source>
        <dbReference type="EMBL" id="HGT70921.1"/>
    </source>
</evidence>
<protein>
    <submittedName>
        <fullName evidence="1">Uncharacterized protein</fullName>
    </submittedName>
</protein>
<accession>A0A7C4R5G3</accession>
<dbReference type="AlphaFoldDB" id="A0A7C4R5G3"/>
<proteinExistence type="predicted"/>
<comment type="caution">
    <text evidence="1">The sequence shown here is derived from an EMBL/GenBank/DDBJ whole genome shotgun (WGS) entry which is preliminary data.</text>
</comment>
<gene>
    <name evidence="1" type="ORF">ENT43_01535</name>
</gene>
<organism evidence="1">
    <name type="scientific">candidate division CPR3 bacterium</name>
    <dbReference type="NCBI Taxonomy" id="2268181"/>
    <lineage>
        <taxon>Bacteria</taxon>
        <taxon>Bacteria division CPR3</taxon>
    </lineage>
</organism>
<name>A0A7C4R5G3_UNCC3</name>
<reference evidence="1" key="1">
    <citation type="journal article" date="2020" name="mSystems">
        <title>Genome- and Community-Level Interaction Insights into Carbon Utilization and Element Cycling Functions of Hydrothermarchaeota in Hydrothermal Sediment.</title>
        <authorList>
            <person name="Zhou Z."/>
            <person name="Liu Y."/>
            <person name="Xu W."/>
            <person name="Pan J."/>
            <person name="Luo Z.H."/>
            <person name="Li M."/>
        </authorList>
    </citation>
    <scope>NUCLEOTIDE SEQUENCE [LARGE SCALE GENOMIC DNA]</scope>
    <source>
        <strain evidence="1">SpSt-579</strain>
    </source>
</reference>
<dbReference type="EMBL" id="DSYQ01000005">
    <property type="protein sequence ID" value="HGT70921.1"/>
    <property type="molecule type" value="Genomic_DNA"/>
</dbReference>